<name>A0A368DZD5_9PROT</name>
<sequence length="141" mass="15751">MINQTPMTEQQVLINLMLAMAAADETINDAELSRIERLIDFLPVFENFPPEDLSIVTNSFIELMAVEEGLDSLMTLLASTLPHELHETAYALAVEIAAADLTVTPEELRLLDMLRDFLKVDKLAAAAIERGARARFRKIPK</sequence>
<dbReference type="EMBL" id="QOQF01000014">
    <property type="protein sequence ID" value="RCL76984.1"/>
    <property type="molecule type" value="Genomic_DNA"/>
</dbReference>
<dbReference type="SUPFAM" id="SSF158682">
    <property type="entry name" value="TerB-like"/>
    <property type="match status" value="1"/>
</dbReference>
<evidence type="ECO:0000313" key="2">
    <source>
        <dbReference type="EMBL" id="RCL76984.1"/>
    </source>
</evidence>
<comment type="caution">
    <text evidence="2">The sequence shown here is derived from an EMBL/GenBank/DDBJ whole genome shotgun (WGS) entry which is preliminary data.</text>
</comment>
<protein>
    <recommendedName>
        <fullName evidence="1">Co-chaperone DjlA N-terminal domain-containing protein</fullName>
    </recommendedName>
</protein>
<evidence type="ECO:0000259" key="1">
    <source>
        <dbReference type="Pfam" id="PF05099"/>
    </source>
</evidence>
<gene>
    <name evidence="2" type="ORF">DBW69_04535</name>
</gene>
<dbReference type="Proteomes" id="UP000252132">
    <property type="component" value="Unassembled WGS sequence"/>
</dbReference>
<dbReference type="InterPro" id="IPR007791">
    <property type="entry name" value="DjlA_N"/>
</dbReference>
<dbReference type="Gene3D" id="1.10.3680.10">
    <property type="entry name" value="TerB-like"/>
    <property type="match status" value="1"/>
</dbReference>
<evidence type="ECO:0000313" key="3">
    <source>
        <dbReference type="Proteomes" id="UP000252132"/>
    </source>
</evidence>
<dbReference type="AlphaFoldDB" id="A0A368DZD5"/>
<feature type="domain" description="Co-chaperone DjlA N-terminal" evidence="1">
    <location>
        <begin position="13"/>
        <end position="127"/>
    </location>
</feature>
<dbReference type="Pfam" id="PF05099">
    <property type="entry name" value="TerB"/>
    <property type="match status" value="1"/>
</dbReference>
<dbReference type="InterPro" id="IPR029024">
    <property type="entry name" value="TerB-like"/>
</dbReference>
<reference evidence="2 3" key="1">
    <citation type="journal article" date="2018" name="Microbiome">
        <title>Fine metagenomic profile of the Mediterranean stratified and mixed water columns revealed by assembly and recruitment.</title>
        <authorList>
            <person name="Haro-Moreno J.M."/>
            <person name="Lopez-Perez M."/>
            <person name="De La Torre J.R."/>
            <person name="Picazo A."/>
            <person name="Camacho A."/>
            <person name="Rodriguez-Valera F."/>
        </authorList>
    </citation>
    <scope>NUCLEOTIDE SEQUENCE [LARGE SCALE GENOMIC DNA]</scope>
    <source>
        <strain evidence="2">MED-G55</strain>
    </source>
</reference>
<dbReference type="CDD" id="cd07176">
    <property type="entry name" value="terB"/>
    <property type="match status" value="1"/>
</dbReference>
<accession>A0A368DZD5</accession>
<proteinExistence type="predicted"/>
<organism evidence="2 3">
    <name type="scientific">PS1 clade bacterium</name>
    <dbReference type="NCBI Taxonomy" id="2175152"/>
    <lineage>
        <taxon>Bacteria</taxon>
        <taxon>Pseudomonadati</taxon>
        <taxon>Pseudomonadota</taxon>
        <taxon>Alphaproteobacteria</taxon>
        <taxon>PS1 clade</taxon>
    </lineage>
</organism>